<sequence length="342" mass="39673">MSTMTLNFDVNFHLHRNRLRFRHSRTKLQHLESCRYVNWVDHVAEQHRGAIKQFKACFGLDGQFTSSIDKWIQFAMKKGVEILELDFFLNRGVAAENLYMFPSKPLGLGKEHLYPYTPNLHSCGYDIGFKFLKVLHFRSVDVTDDVLEYFLSNYPGLERLAVHRTKSLVNVRVGGSSVALKYLVVEHCLHLKSIEICDANLVSFIYKGQEINLVLSNVPFLVEVSISADPTSIDLPFTQLSCCLPQLETLMLDICEVYYNQKRAFPISENLKHLELIVEADHRWALHHLTYFLKAFPCLQRLAVKVDFVHLLLSPLPIVKIEKYKQKTKRVKFCKDADETFY</sequence>
<dbReference type="eggNOG" id="ENOG502RYMX">
    <property type="taxonomic scope" value="Eukaryota"/>
</dbReference>
<dbReference type="EMBL" id="CM007658">
    <property type="protein sequence ID" value="ONH93110.1"/>
    <property type="molecule type" value="Genomic_DNA"/>
</dbReference>
<dbReference type="InterPro" id="IPR032675">
    <property type="entry name" value="LRR_dom_sf"/>
</dbReference>
<name>A0A251N180_PRUPE</name>
<dbReference type="PANTHER" id="PTHR34145:SF68">
    <property type="entry name" value="FBD DOMAIN-CONTAINING PROTEIN"/>
    <property type="match status" value="1"/>
</dbReference>
<dbReference type="SUPFAM" id="SSF52047">
    <property type="entry name" value="RNI-like"/>
    <property type="match status" value="1"/>
</dbReference>
<dbReference type="PANTHER" id="PTHR34145">
    <property type="entry name" value="OS02G0105600 PROTEIN"/>
    <property type="match status" value="1"/>
</dbReference>
<dbReference type="Gene3D" id="3.80.10.10">
    <property type="entry name" value="Ribonuclease Inhibitor"/>
    <property type="match status" value="1"/>
</dbReference>
<reference evidence="2 3" key="1">
    <citation type="journal article" date="2013" name="Nat. Genet.">
        <title>The high-quality draft genome of peach (Prunus persica) identifies unique patterns of genetic diversity, domestication and genome evolution.</title>
        <authorList>
            <consortium name="International Peach Genome Initiative"/>
            <person name="Verde I."/>
            <person name="Abbott A.G."/>
            <person name="Scalabrin S."/>
            <person name="Jung S."/>
            <person name="Shu S."/>
            <person name="Marroni F."/>
            <person name="Zhebentyayeva T."/>
            <person name="Dettori M.T."/>
            <person name="Grimwood J."/>
            <person name="Cattonaro F."/>
            <person name="Zuccolo A."/>
            <person name="Rossini L."/>
            <person name="Jenkins J."/>
            <person name="Vendramin E."/>
            <person name="Meisel L.A."/>
            <person name="Decroocq V."/>
            <person name="Sosinski B."/>
            <person name="Prochnik S."/>
            <person name="Mitros T."/>
            <person name="Policriti A."/>
            <person name="Cipriani G."/>
            <person name="Dondini L."/>
            <person name="Ficklin S."/>
            <person name="Goodstein D.M."/>
            <person name="Xuan P."/>
            <person name="Del Fabbro C."/>
            <person name="Aramini V."/>
            <person name="Copetti D."/>
            <person name="Gonzalez S."/>
            <person name="Horner D.S."/>
            <person name="Falchi R."/>
            <person name="Lucas S."/>
            <person name="Mica E."/>
            <person name="Maldonado J."/>
            <person name="Lazzari B."/>
            <person name="Bielenberg D."/>
            <person name="Pirona R."/>
            <person name="Miculan M."/>
            <person name="Barakat A."/>
            <person name="Testolin R."/>
            <person name="Stella A."/>
            <person name="Tartarini S."/>
            <person name="Tonutti P."/>
            <person name="Arus P."/>
            <person name="Orellana A."/>
            <person name="Wells C."/>
            <person name="Main D."/>
            <person name="Vizzotto G."/>
            <person name="Silva H."/>
            <person name="Salamini F."/>
            <person name="Schmutz J."/>
            <person name="Morgante M."/>
            <person name="Rokhsar D.S."/>
        </authorList>
    </citation>
    <scope>NUCLEOTIDE SEQUENCE [LARGE SCALE GENOMIC DNA]</scope>
    <source>
        <strain evidence="3">cv. Nemared</strain>
    </source>
</reference>
<dbReference type="InterPro" id="IPR053772">
    <property type="entry name" value="At1g61320/At1g61330-like"/>
</dbReference>
<dbReference type="Gramene" id="ONH93110">
    <property type="protein sequence ID" value="ONH93110"/>
    <property type="gene ID" value="PRUPE_8G213700"/>
</dbReference>
<evidence type="ECO:0000313" key="2">
    <source>
        <dbReference type="EMBL" id="ONH93110.1"/>
    </source>
</evidence>
<evidence type="ECO:0000313" key="3">
    <source>
        <dbReference type="Proteomes" id="UP000006882"/>
    </source>
</evidence>
<dbReference type="Pfam" id="PF23622">
    <property type="entry name" value="LRR_At1g61320_AtMIF1"/>
    <property type="match status" value="1"/>
</dbReference>
<evidence type="ECO:0000259" key="1">
    <source>
        <dbReference type="Pfam" id="PF23622"/>
    </source>
</evidence>
<proteinExistence type="predicted"/>
<dbReference type="Proteomes" id="UP000006882">
    <property type="component" value="Chromosome G8"/>
</dbReference>
<feature type="domain" description="At1g61320/AtMIF1 LRR" evidence="1">
    <location>
        <begin position="56"/>
        <end position="307"/>
    </location>
</feature>
<dbReference type="AlphaFoldDB" id="A0A251N180"/>
<dbReference type="InterPro" id="IPR055357">
    <property type="entry name" value="LRR_At1g61320_AtMIF1"/>
</dbReference>
<dbReference type="STRING" id="3760.A0A251N180"/>
<organism evidence="2 3">
    <name type="scientific">Prunus persica</name>
    <name type="common">Peach</name>
    <name type="synonym">Amygdalus persica</name>
    <dbReference type="NCBI Taxonomy" id="3760"/>
    <lineage>
        <taxon>Eukaryota</taxon>
        <taxon>Viridiplantae</taxon>
        <taxon>Streptophyta</taxon>
        <taxon>Embryophyta</taxon>
        <taxon>Tracheophyta</taxon>
        <taxon>Spermatophyta</taxon>
        <taxon>Magnoliopsida</taxon>
        <taxon>eudicotyledons</taxon>
        <taxon>Gunneridae</taxon>
        <taxon>Pentapetalae</taxon>
        <taxon>rosids</taxon>
        <taxon>fabids</taxon>
        <taxon>Rosales</taxon>
        <taxon>Rosaceae</taxon>
        <taxon>Amygdaloideae</taxon>
        <taxon>Amygdaleae</taxon>
        <taxon>Prunus</taxon>
    </lineage>
</organism>
<protein>
    <recommendedName>
        <fullName evidence="1">At1g61320/AtMIF1 LRR domain-containing protein</fullName>
    </recommendedName>
</protein>
<accession>A0A251N180</accession>
<keyword evidence="3" id="KW-1185">Reference proteome</keyword>
<gene>
    <name evidence="2" type="ORF">PRUPE_8G213700</name>
</gene>